<gene>
    <name evidence="6" type="ORF">EDD80_101493</name>
</gene>
<comment type="similarity">
    <text evidence="4">Belongs to the flavoredoxin family.</text>
</comment>
<evidence type="ECO:0000256" key="1">
    <source>
        <dbReference type="ARBA" id="ARBA00001917"/>
    </source>
</evidence>
<dbReference type="OrthoDB" id="9794638at2"/>
<organism evidence="6 7">
    <name type="scientific">Anseongella ginsenosidimutans</name>
    <dbReference type="NCBI Taxonomy" id="496056"/>
    <lineage>
        <taxon>Bacteria</taxon>
        <taxon>Pseudomonadati</taxon>
        <taxon>Bacteroidota</taxon>
        <taxon>Sphingobacteriia</taxon>
        <taxon>Sphingobacteriales</taxon>
        <taxon>Sphingobacteriaceae</taxon>
        <taxon>Anseongella</taxon>
    </lineage>
</organism>
<proteinExistence type="inferred from homology"/>
<protein>
    <submittedName>
        <fullName evidence="6">Flavin reductase (DIM6/NTAB) family NADH-FMN oxidoreductase RutF</fullName>
    </submittedName>
</protein>
<dbReference type="PANTHER" id="PTHR33798">
    <property type="entry name" value="FLAVOPROTEIN OXYGENASE"/>
    <property type="match status" value="1"/>
</dbReference>
<evidence type="ECO:0000313" key="7">
    <source>
        <dbReference type="Proteomes" id="UP000295807"/>
    </source>
</evidence>
<comment type="caution">
    <text evidence="6">The sequence shown here is derived from an EMBL/GenBank/DDBJ whole genome shotgun (WGS) entry which is preliminary data.</text>
</comment>
<dbReference type="GO" id="GO:0010181">
    <property type="term" value="F:FMN binding"/>
    <property type="evidence" value="ECO:0007669"/>
    <property type="project" value="InterPro"/>
</dbReference>
<feature type="domain" description="Flavin reductase like" evidence="5">
    <location>
        <begin position="20"/>
        <end position="176"/>
    </location>
</feature>
<comment type="cofactor">
    <cofactor evidence="1">
        <name>FMN</name>
        <dbReference type="ChEBI" id="CHEBI:58210"/>
    </cofactor>
</comment>
<dbReference type="RefSeq" id="WP_132127732.1">
    <property type="nucleotide sequence ID" value="NZ_CP042432.1"/>
</dbReference>
<evidence type="ECO:0000256" key="2">
    <source>
        <dbReference type="ARBA" id="ARBA00022630"/>
    </source>
</evidence>
<dbReference type="Proteomes" id="UP000295807">
    <property type="component" value="Unassembled WGS sequence"/>
</dbReference>
<evidence type="ECO:0000259" key="5">
    <source>
        <dbReference type="SMART" id="SM00903"/>
    </source>
</evidence>
<evidence type="ECO:0000313" key="6">
    <source>
        <dbReference type="EMBL" id="TCS90293.1"/>
    </source>
</evidence>
<dbReference type="EMBL" id="SMAD01000001">
    <property type="protein sequence ID" value="TCS90293.1"/>
    <property type="molecule type" value="Genomic_DNA"/>
</dbReference>
<sequence>MVSFRIEDLSALQVQHYLQHGIAPRPICFASTVNKEGMVNLSPFSFFNMFSTQPPICVFSPSRRLRDNTTKHTLDNVLEVPEVVINIVNYAMVQQTSLASTEYPRGVNEFRKAGFTEVPSERVRPPRVRESPMQLECRVRQVIPLAETAGAGNLVIAEVLMIHIQESVLDENNLIDQTKTDLVARLGAAWYCRVNPASLFSVAKPFGPTGIGVDQLPAHIRLSVVLTGNHLGQLANIEKLPAPEEIAELSADSEIREMFLAFKGDTPSLRRQLHRKAAELLDEGNVDKAWKVLLQLDE</sequence>
<keyword evidence="2" id="KW-0285">Flavoprotein</keyword>
<keyword evidence="7" id="KW-1185">Reference proteome</keyword>
<keyword evidence="3" id="KW-0288">FMN</keyword>
<reference evidence="6 7" key="1">
    <citation type="submission" date="2019-03" db="EMBL/GenBank/DDBJ databases">
        <title>Genomic Encyclopedia of Type Strains, Phase IV (KMG-IV): sequencing the most valuable type-strain genomes for metagenomic binning, comparative biology and taxonomic classification.</title>
        <authorList>
            <person name="Goeker M."/>
        </authorList>
    </citation>
    <scope>NUCLEOTIDE SEQUENCE [LARGE SCALE GENOMIC DNA]</scope>
    <source>
        <strain evidence="6 7">DSM 21100</strain>
    </source>
</reference>
<dbReference type="InterPro" id="IPR002563">
    <property type="entry name" value="Flavin_Rdtase-like_dom"/>
</dbReference>
<dbReference type="Gene3D" id="2.30.110.10">
    <property type="entry name" value="Electron Transport, Fmn-binding Protein, Chain A"/>
    <property type="match status" value="1"/>
</dbReference>
<accession>A0A4V2UUD4</accession>
<dbReference type="Pfam" id="PF01613">
    <property type="entry name" value="Flavin_Reduct"/>
    <property type="match status" value="1"/>
</dbReference>
<name>A0A4V2UUD4_9SPHI</name>
<dbReference type="InterPro" id="IPR012349">
    <property type="entry name" value="Split_barrel_FMN-bd"/>
</dbReference>
<evidence type="ECO:0000256" key="3">
    <source>
        <dbReference type="ARBA" id="ARBA00022643"/>
    </source>
</evidence>
<dbReference type="SMART" id="SM00903">
    <property type="entry name" value="Flavin_Reduct"/>
    <property type="match status" value="1"/>
</dbReference>
<dbReference type="GO" id="GO:0016646">
    <property type="term" value="F:oxidoreductase activity, acting on the CH-NH group of donors, NAD or NADP as acceptor"/>
    <property type="evidence" value="ECO:0007669"/>
    <property type="project" value="UniProtKB-ARBA"/>
</dbReference>
<dbReference type="SUPFAM" id="SSF50475">
    <property type="entry name" value="FMN-binding split barrel"/>
    <property type="match status" value="1"/>
</dbReference>
<dbReference type="AlphaFoldDB" id="A0A4V2UUD4"/>
<evidence type="ECO:0000256" key="4">
    <source>
        <dbReference type="ARBA" id="ARBA00038054"/>
    </source>
</evidence>
<dbReference type="PANTHER" id="PTHR33798:SF5">
    <property type="entry name" value="FLAVIN REDUCTASE LIKE DOMAIN-CONTAINING PROTEIN"/>
    <property type="match status" value="1"/>
</dbReference>